<dbReference type="Proteomes" id="UP000605970">
    <property type="component" value="Unassembled WGS sequence"/>
</dbReference>
<dbReference type="InterPro" id="IPR040194">
    <property type="entry name" value="Cwf19-like"/>
</dbReference>
<reference evidence="4" key="1">
    <citation type="journal article" date="2020" name="Ecol. Evol.">
        <title>Genome structure and content of the rice root-knot nematode (Meloidogyne graminicola).</title>
        <authorList>
            <person name="Phan N.T."/>
            <person name="Danchin E.G.J."/>
            <person name="Klopp C."/>
            <person name="Perfus-Barbeoch L."/>
            <person name="Kozlowski D.K."/>
            <person name="Koutsovoulos G.D."/>
            <person name="Lopez-Roques C."/>
            <person name="Bouchez O."/>
            <person name="Zahm M."/>
            <person name="Besnard G."/>
            <person name="Bellafiore S."/>
        </authorList>
    </citation>
    <scope>NUCLEOTIDE SEQUENCE</scope>
    <source>
        <strain evidence="4">VN-18</strain>
    </source>
</reference>
<evidence type="ECO:0000313" key="5">
    <source>
        <dbReference type="Proteomes" id="UP000605970"/>
    </source>
</evidence>
<comment type="similarity">
    <text evidence="1">Belongs to the CWF19 family.</text>
</comment>
<dbReference type="InterPro" id="IPR006768">
    <property type="entry name" value="Cwf19-like_C_dom-1"/>
</dbReference>
<gene>
    <name evidence="4" type="ORF">Mgra_00003610</name>
</gene>
<accession>A0A8S9ZUS4</accession>
<keyword evidence="5" id="KW-1185">Reference proteome</keyword>
<dbReference type="Pfam" id="PF04676">
    <property type="entry name" value="CwfJ_C_2"/>
    <property type="match status" value="1"/>
</dbReference>
<dbReference type="InterPro" id="IPR006767">
    <property type="entry name" value="Cwf19-like_C_dom-2"/>
</dbReference>
<comment type="caution">
    <text evidence="4">The sequence shown here is derived from an EMBL/GenBank/DDBJ whole genome shotgun (WGS) entry which is preliminary data.</text>
</comment>
<dbReference type="PANTHER" id="PTHR12072:SF5">
    <property type="entry name" value="CWF19-LIKE PROTEIN 2"/>
    <property type="match status" value="1"/>
</dbReference>
<protein>
    <submittedName>
        <fullName evidence="4">Uncharacterized protein</fullName>
    </submittedName>
</protein>
<feature type="domain" description="Cwf19-like protein C-terminal" evidence="2">
    <location>
        <begin position="81"/>
        <end position="138"/>
    </location>
</feature>
<dbReference type="PANTHER" id="PTHR12072">
    <property type="entry name" value="CWF19, CELL CYCLE CONTROL PROTEIN"/>
    <property type="match status" value="1"/>
</dbReference>
<evidence type="ECO:0000256" key="1">
    <source>
        <dbReference type="ARBA" id="ARBA00006795"/>
    </source>
</evidence>
<dbReference type="AlphaFoldDB" id="A0A8S9ZUS4"/>
<dbReference type="Pfam" id="PF04677">
    <property type="entry name" value="CwfJ_C_1"/>
    <property type="match status" value="1"/>
</dbReference>
<proteinExistence type="inferred from homology"/>
<dbReference type="EMBL" id="JABEBT010000025">
    <property type="protein sequence ID" value="KAF7636873.1"/>
    <property type="molecule type" value="Genomic_DNA"/>
</dbReference>
<name>A0A8S9ZUS4_9BILA</name>
<evidence type="ECO:0000259" key="3">
    <source>
        <dbReference type="Pfam" id="PF04677"/>
    </source>
</evidence>
<organism evidence="4 5">
    <name type="scientific">Meloidogyne graminicola</name>
    <dbReference type="NCBI Taxonomy" id="189291"/>
    <lineage>
        <taxon>Eukaryota</taxon>
        <taxon>Metazoa</taxon>
        <taxon>Ecdysozoa</taxon>
        <taxon>Nematoda</taxon>
        <taxon>Chromadorea</taxon>
        <taxon>Rhabditida</taxon>
        <taxon>Tylenchina</taxon>
        <taxon>Tylenchomorpha</taxon>
        <taxon>Tylenchoidea</taxon>
        <taxon>Meloidogynidae</taxon>
        <taxon>Meloidogyninae</taxon>
        <taxon>Meloidogyne</taxon>
    </lineage>
</organism>
<sequence length="140" mass="16538">MEHYSCSLLLDEDVWEEIRLWMSSLVNMWKNNDNQDCIFFENARDIHEQKHMFIECVPLPREVGDMSPIYFKKAIMESEKEWSVNQKLIDLSKNPRQTQGVRGLVPKGFPYFAVYFGLQPGYAHVIEKEKNFPANFAQVF</sequence>
<dbReference type="GO" id="GO:0000398">
    <property type="term" value="P:mRNA splicing, via spliceosome"/>
    <property type="evidence" value="ECO:0007669"/>
    <property type="project" value="TreeGrafter"/>
</dbReference>
<evidence type="ECO:0000259" key="2">
    <source>
        <dbReference type="Pfam" id="PF04676"/>
    </source>
</evidence>
<dbReference type="GO" id="GO:0071014">
    <property type="term" value="C:post-mRNA release spliceosomal complex"/>
    <property type="evidence" value="ECO:0007669"/>
    <property type="project" value="TreeGrafter"/>
</dbReference>
<evidence type="ECO:0000313" key="4">
    <source>
        <dbReference type="EMBL" id="KAF7636873.1"/>
    </source>
</evidence>
<feature type="domain" description="Cwf19-like C-terminal" evidence="3">
    <location>
        <begin position="1"/>
        <end position="72"/>
    </location>
</feature>